<comment type="caution">
    <text evidence="1">The sequence shown here is derived from an EMBL/GenBank/DDBJ whole genome shotgun (WGS) entry which is preliminary data.</text>
</comment>
<name>T0ZGE9_9ZZZZ</name>
<sequence>MSKTVFRLKVEGPSVNYEGPMSITMNDEPTETIGLNIRSIVLSRGKERAVLQNSSMRLSLQKGQIFKTELQMFNILKYNERISKVSAVPPFNVESTDPKAPAVIDKKDSYVMKIYVRAPDSNYTGDLEIVVE</sequence>
<proteinExistence type="predicted"/>
<feature type="non-terminal residue" evidence="1">
    <location>
        <position position="132"/>
    </location>
</feature>
<dbReference type="EMBL" id="AUZX01015500">
    <property type="protein sequence ID" value="EQD28805.1"/>
    <property type="molecule type" value="Genomic_DNA"/>
</dbReference>
<gene>
    <name evidence="1" type="ORF">B1A_20990</name>
</gene>
<reference evidence="1" key="2">
    <citation type="journal article" date="2014" name="ISME J.">
        <title>Microbial stratification in low pH oxic and suboxic macroscopic growths along an acid mine drainage.</title>
        <authorList>
            <person name="Mendez-Garcia C."/>
            <person name="Mesa V."/>
            <person name="Sprenger R.R."/>
            <person name="Richter M."/>
            <person name="Diez M.S."/>
            <person name="Solano J."/>
            <person name="Bargiela R."/>
            <person name="Golyshina O.V."/>
            <person name="Manteca A."/>
            <person name="Ramos J.L."/>
            <person name="Gallego J.R."/>
            <person name="Llorente I."/>
            <person name="Martins Dos Santos V.A."/>
            <person name="Jensen O.N."/>
            <person name="Pelaez A.I."/>
            <person name="Sanchez J."/>
            <person name="Ferrer M."/>
        </authorList>
    </citation>
    <scope>NUCLEOTIDE SEQUENCE</scope>
</reference>
<organism evidence="1">
    <name type="scientific">mine drainage metagenome</name>
    <dbReference type="NCBI Taxonomy" id="410659"/>
    <lineage>
        <taxon>unclassified sequences</taxon>
        <taxon>metagenomes</taxon>
        <taxon>ecological metagenomes</taxon>
    </lineage>
</organism>
<protein>
    <submittedName>
        <fullName evidence="1">Uncharacterized protein</fullName>
    </submittedName>
</protein>
<accession>T0ZGE9</accession>
<reference evidence="1" key="1">
    <citation type="submission" date="2013-08" db="EMBL/GenBank/DDBJ databases">
        <authorList>
            <person name="Mendez C."/>
            <person name="Richter M."/>
            <person name="Ferrer M."/>
            <person name="Sanchez J."/>
        </authorList>
    </citation>
    <scope>NUCLEOTIDE SEQUENCE</scope>
</reference>
<dbReference type="AlphaFoldDB" id="T0ZGE9"/>
<evidence type="ECO:0000313" key="1">
    <source>
        <dbReference type="EMBL" id="EQD28805.1"/>
    </source>
</evidence>